<evidence type="ECO:0000313" key="10">
    <source>
        <dbReference type="Proteomes" id="UP000596063"/>
    </source>
</evidence>
<dbReference type="Pfam" id="PF00441">
    <property type="entry name" value="Acyl-CoA_dh_1"/>
    <property type="match status" value="1"/>
</dbReference>
<dbReference type="PANTHER" id="PTHR42707">
    <property type="entry name" value="ACYL-COA DEHYDROGENASE"/>
    <property type="match status" value="1"/>
</dbReference>
<keyword evidence="4 5" id="KW-0274">FAD</keyword>
<comment type="similarity">
    <text evidence="2 5">Belongs to the acyl-CoA dehydrogenase family.</text>
</comment>
<evidence type="ECO:0000259" key="7">
    <source>
        <dbReference type="Pfam" id="PF02770"/>
    </source>
</evidence>
<keyword evidence="10" id="KW-1185">Reference proteome</keyword>
<dbReference type="InterPro" id="IPR052904">
    <property type="entry name" value="Acyl-CoA_dehydrogenase-like"/>
</dbReference>
<dbReference type="Gene3D" id="1.20.140.10">
    <property type="entry name" value="Butyryl-CoA Dehydrogenase, subunit A, domain 3"/>
    <property type="match status" value="1"/>
</dbReference>
<gene>
    <name evidence="9" type="ORF">I6N98_08360</name>
</gene>
<keyword evidence="5" id="KW-0560">Oxidoreductase</keyword>
<name>A0A7T4USW0_9GAMM</name>
<evidence type="ECO:0000313" key="9">
    <source>
        <dbReference type="EMBL" id="QQD19835.1"/>
    </source>
</evidence>
<evidence type="ECO:0000256" key="5">
    <source>
        <dbReference type="RuleBase" id="RU362125"/>
    </source>
</evidence>
<reference evidence="9 10" key="1">
    <citation type="submission" date="2020-12" db="EMBL/GenBank/DDBJ databases">
        <authorList>
            <person name="Shan Y."/>
        </authorList>
    </citation>
    <scope>NUCLEOTIDE SEQUENCE [LARGE SCALE GENOMIC DNA]</scope>
    <source>
        <strain evidence="10">csc3.9</strain>
    </source>
</reference>
<dbReference type="PANTHER" id="PTHR42707:SF3">
    <property type="entry name" value="ACYL-COA DEHYDROGENASE AIDB-RELATED"/>
    <property type="match status" value="1"/>
</dbReference>
<dbReference type="InterPro" id="IPR041504">
    <property type="entry name" value="AidB_N"/>
</dbReference>
<dbReference type="RefSeq" id="WP_198571319.1">
    <property type="nucleotide sequence ID" value="NZ_CP066167.1"/>
</dbReference>
<dbReference type="KEGG" id="snan:I6N98_08360"/>
<evidence type="ECO:0000256" key="1">
    <source>
        <dbReference type="ARBA" id="ARBA00001974"/>
    </source>
</evidence>
<dbReference type="SUPFAM" id="SSF47203">
    <property type="entry name" value="Acyl-CoA dehydrogenase C-terminal domain-like"/>
    <property type="match status" value="1"/>
</dbReference>
<dbReference type="InterPro" id="IPR006089">
    <property type="entry name" value="Acyl-CoA_DH_CS"/>
</dbReference>
<comment type="cofactor">
    <cofactor evidence="1 5">
        <name>FAD</name>
        <dbReference type="ChEBI" id="CHEBI:57692"/>
    </cofactor>
</comment>
<dbReference type="SUPFAM" id="SSF56645">
    <property type="entry name" value="Acyl-CoA dehydrogenase NM domain-like"/>
    <property type="match status" value="1"/>
</dbReference>
<dbReference type="Gene3D" id="2.40.110.20">
    <property type="match status" value="1"/>
</dbReference>
<feature type="domain" description="Acyl-CoA oxidase/dehydrogenase middle" evidence="7">
    <location>
        <begin position="188"/>
        <end position="285"/>
    </location>
</feature>
<evidence type="ECO:0000259" key="6">
    <source>
        <dbReference type="Pfam" id="PF00441"/>
    </source>
</evidence>
<dbReference type="GO" id="GO:0003995">
    <property type="term" value="F:acyl-CoA dehydrogenase activity"/>
    <property type="evidence" value="ECO:0007669"/>
    <property type="project" value="InterPro"/>
</dbReference>
<evidence type="ECO:0000256" key="4">
    <source>
        <dbReference type="ARBA" id="ARBA00022827"/>
    </source>
</evidence>
<accession>A0A7T4USW0</accession>
<dbReference type="Pfam" id="PF02770">
    <property type="entry name" value="Acyl-CoA_dh_M"/>
    <property type="match status" value="1"/>
</dbReference>
<dbReference type="InterPro" id="IPR009075">
    <property type="entry name" value="AcylCo_DH/oxidase_C"/>
</dbReference>
<dbReference type="PROSITE" id="PS00073">
    <property type="entry name" value="ACYL_COA_DH_2"/>
    <property type="match status" value="1"/>
</dbReference>
<evidence type="ECO:0000256" key="3">
    <source>
        <dbReference type="ARBA" id="ARBA00022630"/>
    </source>
</evidence>
<feature type="domain" description="Adaptive response protein AidB N-terminal" evidence="8">
    <location>
        <begin position="18"/>
        <end position="173"/>
    </location>
</feature>
<evidence type="ECO:0000256" key="2">
    <source>
        <dbReference type="ARBA" id="ARBA00009347"/>
    </source>
</evidence>
<dbReference type="EMBL" id="CP066167">
    <property type="protein sequence ID" value="QQD19835.1"/>
    <property type="molecule type" value="Genomic_DNA"/>
</dbReference>
<dbReference type="Pfam" id="PF18158">
    <property type="entry name" value="AidB_N"/>
    <property type="match status" value="1"/>
</dbReference>
<dbReference type="AlphaFoldDB" id="A0A7T4USW0"/>
<dbReference type="Gene3D" id="6.10.250.600">
    <property type="match status" value="1"/>
</dbReference>
<dbReference type="InterPro" id="IPR036250">
    <property type="entry name" value="AcylCo_DH-like_C"/>
</dbReference>
<sequence length="552" mass="60822">MALSDQDIENTATHEVFNQATALENFNMFDADIALQEAVKSHGGWAAQPRLRTYGERCGKAETLALGADANDFHPQFNSHDRFGHRVDEVRFHPAYHQLMQMALQEGIHSLPWVQPGNGANVVRAAYSYMQSQVEAGHGCPLTMTFASVPTLKLTPSVAEQWLPRVLNNDYEPDNKPWYEKSSLTIGMGMTEKQGGSDVRANTSVARGRGARGPGELYEITGHKWFLSAPMCDGFLMLAQAEGGLSCFLVPRWRLDGRKNSLFVQRLKDKMGNRSNASSEVELRNAEAWMVGEEGRGVPAIIEMVALTRFDCMVGSSGGQRYAVAQACHHARQRHAFGKALIDQPLMRNVLADLQLEVEGSLAITMRMAAALDQRDNAEEQLLLRLGSAVGKFWICKRTPGHAYEAMECLGGNGVIENCPMPRLYREAPINAIWEGSGNIQALDVLRALSKTPEVLERWFAEIAISRGDDPGLDRAVEQLKGAFANPGTLEFRARRWVSQLSLCFQSAMLLQHGAPKVAEAFIASRLSEPHGVYGCLPDSADCAAIVDRILN</sequence>
<dbReference type="InterPro" id="IPR006091">
    <property type="entry name" value="Acyl-CoA_Oxase/DH_mid-dom"/>
</dbReference>
<evidence type="ECO:0000259" key="8">
    <source>
        <dbReference type="Pfam" id="PF18158"/>
    </source>
</evidence>
<dbReference type="Proteomes" id="UP000596063">
    <property type="component" value="Chromosome"/>
</dbReference>
<dbReference type="InterPro" id="IPR009100">
    <property type="entry name" value="AcylCoA_DH/oxidase_NM_dom_sf"/>
</dbReference>
<protein>
    <submittedName>
        <fullName evidence="9">Acyl-CoA dehydrogenase family protein</fullName>
    </submittedName>
</protein>
<feature type="domain" description="Acyl-CoA dehydrogenase/oxidase C-terminal" evidence="6">
    <location>
        <begin position="295"/>
        <end position="449"/>
    </location>
</feature>
<proteinExistence type="inferred from homology"/>
<keyword evidence="3 5" id="KW-0285">Flavoprotein</keyword>
<organism evidence="9 10">
    <name type="scientific">Spongiibacter nanhainus</name>
    <dbReference type="NCBI Taxonomy" id="2794344"/>
    <lineage>
        <taxon>Bacteria</taxon>
        <taxon>Pseudomonadati</taxon>
        <taxon>Pseudomonadota</taxon>
        <taxon>Gammaproteobacteria</taxon>
        <taxon>Cellvibrionales</taxon>
        <taxon>Spongiibacteraceae</taxon>
        <taxon>Spongiibacter</taxon>
    </lineage>
</organism>